<feature type="non-terminal residue" evidence="1">
    <location>
        <position position="33"/>
    </location>
</feature>
<gene>
    <name evidence="1" type="ORF">METZ01_LOCUS389457</name>
</gene>
<dbReference type="EMBL" id="UINC01146083">
    <property type="protein sequence ID" value="SVD36603.1"/>
    <property type="molecule type" value="Genomic_DNA"/>
</dbReference>
<evidence type="ECO:0000313" key="1">
    <source>
        <dbReference type="EMBL" id="SVD36603.1"/>
    </source>
</evidence>
<proteinExistence type="predicted"/>
<name>A0A382UQR0_9ZZZZ</name>
<protein>
    <submittedName>
        <fullName evidence="1">Uncharacterized protein</fullName>
    </submittedName>
</protein>
<accession>A0A382UQR0</accession>
<reference evidence="1" key="1">
    <citation type="submission" date="2018-05" db="EMBL/GenBank/DDBJ databases">
        <authorList>
            <person name="Lanie J.A."/>
            <person name="Ng W.-L."/>
            <person name="Kazmierczak K.M."/>
            <person name="Andrzejewski T.M."/>
            <person name="Davidsen T.M."/>
            <person name="Wayne K.J."/>
            <person name="Tettelin H."/>
            <person name="Glass J.I."/>
            <person name="Rusch D."/>
            <person name="Podicherti R."/>
            <person name="Tsui H.-C.T."/>
            <person name="Winkler M.E."/>
        </authorList>
    </citation>
    <scope>NUCLEOTIDE SEQUENCE</scope>
</reference>
<sequence>MPLVHVHRNEIVKPSKSKLEIWLDYHNHEMELI</sequence>
<organism evidence="1">
    <name type="scientific">marine metagenome</name>
    <dbReference type="NCBI Taxonomy" id="408172"/>
    <lineage>
        <taxon>unclassified sequences</taxon>
        <taxon>metagenomes</taxon>
        <taxon>ecological metagenomes</taxon>
    </lineage>
</organism>
<dbReference type="AlphaFoldDB" id="A0A382UQR0"/>